<evidence type="ECO:0000313" key="3">
    <source>
        <dbReference type="EMBL" id="MBD2841597.1"/>
    </source>
</evidence>
<keyword evidence="1 3" id="KW-0378">Hydrolase</keyword>
<dbReference type="EMBL" id="JACXLC010000001">
    <property type="protein sequence ID" value="MBD2841597.1"/>
    <property type="molecule type" value="Genomic_DNA"/>
</dbReference>
<dbReference type="Proteomes" id="UP000635384">
    <property type="component" value="Unassembled WGS sequence"/>
</dbReference>
<accession>A0ABR8KQD5</accession>
<sequence>MEKTPSWNPSEGSGIAIRWVEANGLTFEVAEAGEGDHLALCLHGFPELHYSWRHQMSVLADKGYRVWAPNLRGYGATDRPEGIDAYRLRTLAQDVAALIDTSGAREVTLIAHDWGAIIAWYFAILKIRPLSRLVILNVPHPRCARRELRYWRQLRKSWYIFFFQLPWLPEKLLGRARAKPIGRIFRQSAVNKHLFTQEEVAPYRDAAARPGALTAILNYYRALLQRPDARDTGKGQVDVPTLVLWGEQDLAIDIHVLDGMDRYVSDLTLRRYPHASHWVQQDIPEEINAAFGEWLPDAAARD</sequence>
<name>A0ABR8KQD5_9SPHN</name>
<dbReference type="Gene3D" id="3.40.50.1820">
    <property type="entry name" value="alpha/beta hydrolase"/>
    <property type="match status" value="1"/>
</dbReference>
<dbReference type="PANTHER" id="PTHR43329">
    <property type="entry name" value="EPOXIDE HYDROLASE"/>
    <property type="match status" value="1"/>
</dbReference>
<comment type="caution">
    <text evidence="3">The sequence shown here is derived from an EMBL/GenBank/DDBJ whole genome shotgun (WGS) entry which is preliminary data.</text>
</comment>
<dbReference type="PRINTS" id="PR00412">
    <property type="entry name" value="EPOXHYDRLASE"/>
</dbReference>
<keyword evidence="4" id="KW-1185">Reference proteome</keyword>
<dbReference type="Pfam" id="PF00561">
    <property type="entry name" value="Abhydrolase_1"/>
    <property type="match status" value="1"/>
</dbReference>
<dbReference type="GO" id="GO:0016787">
    <property type="term" value="F:hydrolase activity"/>
    <property type="evidence" value="ECO:0007669"/>
    <property type="project" value="UniProtKB-KW"/>
</dbReference>
<organism evidence="3 4">
    <name type="scientific">Erythrobacter rubeus</name>
    <dbReference type="NCBI Taxonomy" id="2760803"/>
    <lineage>
        <taxon>Bacteria</taxon>
        <taxon>Pseudomonadati</taxon>
        <taxon>Pseudomonadota</taxon>
        <taxon>Alphaproteobacteria</taxon>
        <taxon>Sphingomonadales</taxon>
        <taxon>Erythrobacteraceae</taxon>
        <taxon>Erythrobacter/Porphyrobacter group</taxon>
        <taxon>Erythrobacter</taxon>
    </lineage>
</organism>
<dbReference type="InterPro" id="IPR000639">
    <property type="entry name" value="Epox_hydrolase-like"/>
</dbReference>
<protein>
    <submittedName>
        <fullName evidence="3">Alpha/beta hydrolase</fullName>
    </submittedName>
</protein>
<reference evidence="3 4" key="1">
    <citation type="submission" date="2020-09" db="EMBL/GenBank/DDBJ databases">
        <authorList>
            <person name="Yoon J.-W."/>
        </authorList>
    </citation>
    <scope>NUCLEOTIDE SEQUENCE [LARGE SCALE GENOMIC DNA]</scope>
    <source>
        <strain evidence="3 4">KMU-140</strain>
    </source>
</reference>
<evidence type="ECO:0000256" key="1">
    <source>
        <dbReference type="ARBA" id="ARBA00022801"/>
    </source>
</evidence>
<feature type="domain" description="AB hydrolase-1" evidence="2">
    <location>
        <begin position="40"/>
        <end position="280"/>
    </location>
</feature>
<dbReference type="RefSeq" id="WP_190787127.1">
    <property type="nucleotide sequence ID" value="NZ_JACXLC010000001.1"/>
</dbReference>
<evidence type="ECO:0000313" key="4">
    <source>
        <dbReference type="Proteomes" id="UP000635384"/>
    </source>
</evidence>
<proteinExistence type="predicted"/>
<dbReference type="SUPFAM" id="SSF53474">
    <property type="entry name" value="alpha/beta-Hydrolases"/>
    <property type="match status" value="1"/>
</dbReference>
<dbReference type="InterPro" id="IPR000073">
    <property type="entry name" value="AB_hydrolase_1"/>
</dbReference>
<evidence type="ECO:0000259" key="2">
    <source>
        <dbReference type="Pfam" id="PF00561"/>
    </source>
</evidence>
<dbReference type="InterPro" id="IPR029058">
    <property type="entry name" value="AB_hydrolase_fold"/>
</dbReference>
<gene>
    <name evidence="3" type="ORF">IB285_04905</name>
</gene>